<feature type="transmembrane region" description="Helical" evidence="6">
    <location>
        <begin position="146"/>
        <end position="166"/>
    </location>
</feature>
<evidence type="ECO:0000313" key="11">
    <source>
        <dbReference type="Proteomes" id="UP000515151"/>
    </source>
</evidence>
<reference evidence="12" key="4">
    <citation type="submission" date="2025-04" db="UniProtKB">
        <authorList>
            <consortium name="RefSeq"/>
        </authorList>
    </citation>
    <scope>IDENTIFICATION</scope>
    <source>
        <tissue evidence="12">Leaf</tissue>
    </source>
</reference>
<keyword evidence="3 6" id="KW-0812">Transmembrane</keyword>
<feature type="transmembrane region" description="Helical" evidence="6">
    <location>
        <begin position="80"/>
        <end position="104"/>
    </location>
</feature>
<comment type="similarity">
    <text evidence="2 6">Belongs to the drug/metabolite transporter (DMT) superfamily. Plant drug/metabolite exporter (P-DME) (TC 2.A.7.4) family.</text>
</comment>
<dbReference type="Proteomes" id="UP000515151">
    <property type="component" value="Chromosome 6"/>
</dbReference>
<proteinExistence type="inferred from homology"/>
<evidence type="ECO:0000256" key="3">
    <source>
        <dbReference type="ARBA" id="ARBA00022692"/>
    </source>
</evidence>
<feature type="region of interest" description="Disordered" evidence="7">
    <location>
        <begin position="344"/>
        <end position="368"/>
    </location>
</feature>
<feature type="transmembrane region" description="Helical" evidence="6">
    <location>
        <begin position="315"/>
        <end position="335"/>
    </location>
</feature>
<keyword evidence="5 6" id="KW-0472">Membrane</keyword>
<dbReference type="AlphaFoldDB" id="A0A218WTQ6"/>
<feature type="domain" description="EamA" evidence="8">
    <location>
        <begin position="32"/>
        <end position="164"/>
    </location>
</feature>
<evidence type="ECO:0000256" key="7">
    <source>
        <dbReference type="SAM" id="MobiDB-lite"/>
    </source>
</evidence>
<evidence type="ECO:0000256" key="6">
    <source>
        <dbReference type="RuleBase" id="RU363077"/>
    </source>
</evidence>
<dbReference type="GO" id="GO:0022857">
    <property type="term" value="F:transmembrane transporter activity"/>
    <property type="evidence" value="ECO:0007669"/>
    <property type="project" value="InterPro"/>
</dbReference>
<dbReference type="EMBL" id="MTKT01003224">
    <property type="protein sequence ID" value="OWM76033.1"/>
    <property type="molecule type" value="Genomic_DNA"/>
</dbReference>
<dbReference type="SUPFAM" id="SSF103481">
    <property type="entry name" value="Multidrug resistance efflux transporter EmrE"/>
    <property type="match status" value="1"/>
</dbReference>
<feature type="transmembrane region" description="Helical" evidence="6">
    <location>
        <begin position="226"/>
        <end position="247"/>
    </location>
</feature>
<keyword evidence="11" id="KW-1185">Reference proteome</keyword>
<dbReference type="Proteomes" id="UP000197138">
    <property type="component" value="Unassembled WGS sequence"/>
</dbReference>
<reference evidence="11" key="3">
    <citation type="journal article" date="2020" name="Plant Biotechnol. J.">
        <title>The pomegranate (Punica granatum L.) draft genome dissects genetic divergence between soft- and hard-seeded cultivars.</title>
        <authorList>
            <person name="Luo X."/>
            <person name="Li H."/>
            <person name="Wu Z."/>
            <person name="Yao W."/>
            <person name="Zhao P."/>
            <person name="Cao D."/>
            <person name="Yu H."/>
            <person name="Li K."/>
            <person name="Poudel K."/>
            <person name="Zhao D."/>
            <person name="Zhang F."/>
            <person name="Xia X."/>
            <person name="Chen L."/>
            <person name="Wang Q."/>
            <person name="Jing D."/>
            <person name="Cao S."/>
        </authorList>
    </citation>
    <scope>NUCLEOTIDE SEQUENCE [LARGE SCALE GENOMIC DNA]</scope>
</reference>
<feature type="transmembrane region" description="Helical" evidence="6">
    <location>
        <begin position="48"/>
        <end position="68"/>
    </location>
</feature>
<dbReference type="GeneID" id="116209883"/>
<dbReference type="Pfam" id="PF00892">
    <property type="entry name" value="EamA"/>
    <property type="match status" value="1"/>
</dbReference>
<evidence type="ECO:0000256" key="5">
    <source>
        <dbReference type="ARBA" id="ARBA00023136"/>
    </source>
</evidence>
<evidence type="ECO:0000313" key="12">
    <source>
        <dbReference type="RefSeq" id="XP_031399490.1"/>
    </source>
</evidence>
<evidence type="ECO:0000259" key="8">
    <source>
        <dbReference type="Pfam" id="PF00892"/>
    </source>
</evidence>
<dbReference type="InterPro" id="IPR030184">
    <property type="entry name" value="WAT1-related"/>
</dbReference>
<organism evidence="9 10">
    <name type="scientific">Punica granatum</name>
    <name type="common">Pomegranate</name>
    <dbReference type="NCBI Taxonomy" id="22663"/>
    <lineage>
        <taxon>Eukaryota</taxon>
        <taxon>Viridiplantae</taxon>
        <taxon>Streptophyta</taxon>
        <taxon>Embryophyta</taxon>
        <taxon>Tracheophyta</taxon>
        <taxon>Spermatophyta</taxon>
        <taxon>Magnoliopsida</taxon>
        <taxon>eudicotyledons</taxon>
        <taxon>Gunneridae</taxon>
        <taxon>Pentapetalae</taxon>
        <taxon>rosids</taxon>
        <taxon>malvids</taxon>
        <taxon>Myrtales</taxon>
        <taxon>Lythraceae</taxon>
        <taxon>Punica</taxon>
    </lineage>
</organism>
<dbReference type="InterPro" id="IPR000620">
    <property type="entry name" value="EamA_dom"/>
</dbReference>
<keyword evidence="4 6" id="KW-1133">Transmembrane helix</keyword>
<name>A0A218WTQ6_PUNGR</name>
<evidence type="ECO:0000256" key="2">
    <source>
        <dbReference type="ARBA" id="ARBA00007635"/>
    </source>
</evidence>
<feature type="transmembrane region" description="Helical" evidence="6">
    <location>
        <begin position="262"/>
        <end position="279"/>
    </location>
</feature>
<evidence type="ECO:0000313" key="9">
    <source>
        <dbReference type="EMBL" id="OWM76033.1"/>
    </source>
</evidence>
<reference evidence="10" key="1">
    <citation type="journal article" date="2017" name="Plant J.">
        <title>The pomegranate (Punica granatum L.) genome and the genomics of punicalagin biosynthesis.</title>
        <authorList>
            <person name="Qin G."/>
            <person name="Xu C."/>
            <person name="Ming R."/>
            <person name="Tang H."/>
            <person name="Guyot R."/>
            <person name="Kramer E.M."/>
            <person name="Hu Y."/>
            <person name="Yi X."/>
            <person name="Qi Y."/>
            <person name="Xu X."/>
            <person name="Gao Z."/>
            <person name="Pan H."/>
            <person name="Jian J."/>
            <person name="Tian Y."/>
            <person name="Yue Z."/>
            <person name="Xu Y."/>
        </authorList>
    </citation>
    <scope>NUCLEOTIDE SEQUENCE [LARGE SCALE GENOMIC DNA]</scope>
    <source>
        <strain evidence="10">cv. Dabenzi</strain>
    </source>
</reference>
<evidence type="ECO:0000256" key="1">
    <source>
        <dbReference type="ARBA" id="ARBA00004141"/>
    </source>
</evidence>
<evidence type="ECO:0000313" key="10">
    <source>
        <dbReference type="Proteomes" id="UP000197138"/>
    </source>
</evidence>
<dbReference type="RefSeq" id="XP_031399490.1">
    <property type="nucleotide sequence ID" value="XM_031543630.1"/>
</dbReference>
<evidence type="ECO:0000256" key="4">
    <source>
        <dbReference type="ARBA" id="ARBA00022989"/>
    </source>
</evidence>
<dbReference type="InterPro" id="IPR037185">
    <property type="entry name" value="EmrE-like"/>
</dbReference>
<comment type="subcellular location">
    <subcellularLocation>
        <location evidence="1 6">Membrane</location>
        <topology evidence="1 6">Multi-pass membrane protein</topology>
    </subcellularLocation>
</comment>
<dbReference type="GO" id="GO:0016020">
    <property type="term" value="C:membrane"/>
    <property type="evidence" value="ECO:0007669"/>
    <property type="project" value="UniProtKB-SubCell"/>
</dbReference>
<protein>
    <recommendedName>
        <fullName evidence="6">WAT1-related protein</fullName>
    </recommendedName>
</protein>
<gene>
    <name evidence="12" type="primary">LOC116209883</name>
    <name evidence="9" type="ORF">CDL15_Pgr009678</name>
</gene>
<feature type="transmembrane region" description="Helical" evidence="6">
    <location>
        <begin position="12"/>
        <end position="36"/>
    </location>
</feature>
<sequence length="368" mass="40946">MRESMEIAVRAKVLEVVPFVVMVIMEGCTIALTIWAKTVMSNYGMSPFVFVVYTNALASLILLPYSFLFHSDARPEEAVCITPGLAVRFFFLGLTGITITQYLVFVGLDYSSPILVCAMGHLVPTFSFLLGIILRTIKLDLRNSSIQAKLVGTFITVAGAVFVTLYKGPVVRKSSALLHLEQHLFVFASSPEHWVIGGILLAGASFSVSIWNIIQLGTVKQYPHVMKVVSFYSLIGTVQCTIISLAIERDLSAWRLKLDMELLLIILTAIFGGVIRSRVQIWCMQLKGPLYVPMFKPFGIVYASFFGISFFGNSIYYGSISGAIIMGIGYYAHMLGQIRDDEMRQDREDKNRDTSEDKVPLLQDDSQV</sequence>
<feature type="transmembrane region" description="Helical" evidence="6">
    <location>
        <begin position="110"/>
        <end position="134"/>
    </location>
</feature>
<feature type="transmembrane region" description="Helical" evidence="6">
    <location>
        <begin position="291"/>
        <end position="309"/>
    </location>
</feature>
<dbReference type="OrthoDB" id="1733956at2759"/>
<dbReference type="PANTHER" id="PTHR31218">
    <property type="entry name" value="WAT1-RELATED PROTEIN"/>
    <property type="match status" value="1"/>
</dbReference>
<accession>A0A218WTQ6</accession>
<feature type="compositionally biased region" description="Basic and acidic residues" evidence="7">
    <location>
        <begin position="344"/>
        <end position="359"/>
    </location>
</feature>
<reference evidence="9" key="2">
    <citation type="submission" date="2017-06" db="EMBL/GenBank/DDBJ databases">
        <title>The pomegranate genome and the genomics of punicalagin biosynthesis.</title>
        <authorList>
            <person name="Xu C."/>
        </authorList>
    </citation>
    <scope>NUCLEOTIDE SEQUENCE [LARGE SCALE GENOMIC DNA]</scope>
    <source>
        <tissue evidence="9">Fresh leaf</tissue>
    </source>
</reference>
<feature type="transmembrane region" description="Helical" evidence="6">
    <location>
        <begin position="194"/>
        <end position="214"/>
    </location>
</feature>